<gene>
    <name evidence="3" type="ORF">QO005_001529</name>
</gene>
<evidence type="ECO:0000313" key="3">
    <source>
        <dbReference type="EMBL" id="MDQ0455199.1"/>
    </source>
</evidence>
<evidence type="ECO:0000313" key="4">
    <source>
        <dbReference type="Proteomes" id="UP001235269"/>
    </source>
</evidence>
<dbReference type="PANTHER" id="PTHR33164:SF57">
    <property type="entry name" value="MARR-FAMILY TRANSCRIPTIONAL REGULATOR"/>
    <property type="match status" value="1"/>
</dbReference>
<proteinExistence type="predicted"/>
<dbReference type="Gene3D" id="1.10.10.10">
    <property type="entry name" value="Winged helix-like DNA-binding domain superfamily/Winged helix DNA-binding domain"/>
    <property type="match status" value="1"/>
</dbReference>
<dbReference type="Pfam" id="PF12802">
    <property type="entry name" value="MarR_2"/>
    <property type="match status" value="1"/>
</dbReference>
<evidence type="ECO:0000256" key="1">
    <source>
        <dbReference type="SAM" id="MobiDB-lite"/>
    </source>
</evidence>
<comment type="caution">
    <text evidence="3">The sequence shown here is derived from an EMBL/GenBank/DDBJ whole genome shotgun (WGS) entry which is preliminary data.</text>
</comment>
<dbReference type="SMART" id="SM00347">
    <property type="entry name" value="HTH_MARR"/>
    <property type="match status" value="1"/>
</dbReference>
<dbReference type="InterPro" id="IPR039422">
    <property type="entry name" value="MarR/SlyA-like"/>
</dbReference>
<feature type="region of interest" description="Disordered" evidence="1">
    <location>
        <begin position="1"/>
        <end position="26"/>
    </location>
</feature>
<dbReference type="PROSITE" id="PS50995">
    <property type="entry name" value="HTH_MARR_2"/>
    <property type="match status" value="1"/>
</dbReference>
<dbReference type="InterPro" id="IPR036388">
    <property type="entry name" value="WH-like_DNA-bd_sf"/>
</dbReference>
<dbReference type="GO" id="GO:0003677">
    <property type="term" value="F:DNA binding"/>
    <property type="evidence" value="ECO:0007669"/>
    <property type="project" value="UniProtKB-KW"/>
</dbReference>
<sequence>MTQQNMQKSFSPLTQAAETADAPQSPDRVELIGRIASDMARLRQMMGRRFVSRIALGRLQEGHGLELSHFDVVTFVARHQRAAPVTVGMIGEQMRIDPSRASRVVSELVKRGILRREACQEDARRTIVRLSAEGQSLADYFTSVRQEIVMRILEDWEEADLQLFEPLFDRFVAGLESRMTTLADAETGMKE</sequence>
<dbReference type="InterPro" id="IPR000835">
    <property type="entry name" value="HTH_MarR-typ"/>
</dbReference>
<dbReference type="EMBL" id="JAUSWH010000003">
    <property type="protein sequence ID" value="MDQ0455199.1"/>
    <property type="molecule type" value="Genomic_DNA"/>
</dbReference>
<dbReference type="RefSeq" id="WP_307157384.1">
    <property type="nucleotide sequence ID" value="NZ_JAUSWH010000003.1"/>
</dbReference>
<reference evidence="3 4" key="1">
    <citation type="submission" date="2023-07" db="EMBL/GenBank/DDBJ databases">
        <title>Genomic Encyclopedia of Type Strains, Phase IV (KMG-IV): sequencing the most valuable type-strain genomes for metagenomic binning, comparative biology and taxonomic classification.</title>
        <authorList>
            <person name="Goeker M."/>
        </authorList>
    </citation>
    <scope>NUCLEOTIDE SEQUENCE [LARGE SCALE GENOMIC DNA]</scope>
    <source>
        <strain evidence="3 4">DSM 100301</strain>
    </source>
</reference>
<dbReference type="InterPro" id="IPR036390">
    <property type="entry name" value="WH_DNA-bd_sf"/>
</dbReference>
<feature type="compositionally biased region" description="Polar residues" evidence="1">
    <location>
        <begin position="1"/>
        <end position="17"/>
    </location>
</feature>
<protein>
    <submittedName>
        <fullName evidence="3">DNA-binding MarR family transcriptional regulator</fullName>
    </submittedName>
</protein>
<name>A0ABU0ID88_9HYPH</name>
<organism evidence="3 4">
    <name type="scientific">Rhizobium paknamense</name>
    <dbReference type="NCBI Taxonomy" id="1206817"/>
    <lineage>
        <taxon>Bacteria</taxon>
        <taxon>Pseudomonadati</taxon>
        <taxon>Pseudomonadota</taxon>
        <taxon>Alphaproteobacteria</taxon>
        <taxon>Hyphomicrobiales</taxon>
        <taxon>Rhizobiaceae</taxon>
        <taxon>Rhizobium/Agrobacterium group</taxon>
        <taxon>Rhizobium</taxon>
    </lineage>
</organism>
<dbReference type="PANTHER" id="PTHR33164">
    <property type="entry name" value="TRANSCRIPTIONAL REGULATOR, MARR FAMILY"/>
    <property type="match status" value="1"/>
</dbReference>
<dbReference type="Proteomes" id="UP001235269">
    <property type="component" value="Unassembled WGS sequence"/>
</dbReference>
<evidence type="ECO:0000259" key="2">
    <source>
        <dbReference type="PROSITE" id="PS50995"/>
    </source>
</evidence>
<keyword evidence="3" id="KW-0238">DNA-binding</keyword>
<dbReference type="SUPFAM" id="SSF46785">
    <property type="entry name" value="Winged helix' DNA-binding domain"/>
    <property type="match status" value="1"/>
</dbReference>
<keyword evidence="4" id="KW-1185">Reference proteome</keyword>
<feature type="domain" description="HTH marR-type" evidence="2">
    <location>
        <begin position="32"/>
        <end position="173"/>
    </location>
</feature>
<accession>A0ABU0ID88</accession>